<reference evidence="3" key="1">
    <citation type="journal article" date="2019" name="Int. J. Syst. Evol. Microbiol.">
        <title>The Global Catalogue of Microorganisms (GCM) 10K type strain sequencing project: providing services to taxonomists for standard genome sequencing and annotation.</title>
        <authorList>
            <consortium name="The Broad Institute Genomics Platform"/>
            <consortium name="The Broad Institute Genome Sequencing Center for Infectious Disease"/>
            <person name="Wu L."/>
            <person name="Ma J."/>
        </authorList>
    </citation>
    <scope>NUCLEOTIDE SEQUENCE [LARGE SCALE GENOMIC DNA]</scope>
    <source>
        <strain evidence="3">CGMCC 1.7693</strain>
    </source>
</reference>
<dbReference type="SMART" id="SM00028">
    <property type="entry name" value="TPR"/>
    <property type="match status" value="2"/>
</dbReference>
<feature type="domain" description="Glycosyltransferase 2-like" evidence="1">
    <location>
        <begin position="9"/>
        <end position="112"/>
    </location>
</feature>
<dbReference type="RefSeq" id="WP_229720116.1">
    <property type="nucleotide sequence ID" value="NZ_BMLW01000003.1"/>
</dbReference>
<dbReference type="PANTHER" id="PTHR43630">
    <property type="entry name" value="POLY-BETA-1,6-N-ACETYL-D-GLUCOSAMINE SYNTHASE"/>
    <property type="match status" value="1"/>
</dbReference>
<gene>
    <name evidence="2" type="ORF">GCM10011346_12400</name>
</gene>
<comment type="caution">
    <text evidence="2">The sequence shown here is derived from an EMBL/GenBank/DDBJ whole genome shotgun (WGS) entry which is preliminary data.</text>
</comment>
<name>A0ABQ2NR71_9BACI</name>
<organism evidence="2 3">
    <name type="scientific">Oceanobacillus neutriphilus</name>
    <dbReference type="NCBI Taxonomy" id="531815"/>
    <lineage>
        <taxon>Bacteria</taxon>
        <taxon>Bacillati</taxon>
        <taxon>Bacillota</taxon>
        <taxon>Bacilli</taxon>
        <taxon>Bacillales</taxon>
        <taxon>Bacillaceae</taxon>
        <taxon>Oceanobacillus</taxon>
    </lineage>
</organism>
<dbReference type="Gene3D" id="3.90.550.10">
    <property type="entry name" value="Spore Coat Polysaccharide Biosynthesis Protein SpsA, Chain A"/>
    <property type="match status" value="1"/>
</dbReference>
<dbReference type="InterPro" id="IPR011990">
    <property type="entry name" value="TPR-like_helical_dom_sf"/>
</dbReference>
<protein>
    <recommendedName>
        <fullName evidence="1">Glycosyltransferase 2-like domain-containing protein</fullName>
    </recommendedName>
</protein>
<dbReference type="CDD" id="cd02511">
    <property type="entry name" value="Beta4Glucosyltransferase"/>
    <property type="match status" value="1"/>
</dbReference>
<proteinExistence type="predicted"/>
<dbReference type="PANTHER" id="PTHR43630:SF2">
    <property type="entry name" value="GLYCOSYLTRANSFERASE"/>
    <property type="match status" value="1"/>
</dbReference>
<dbReference type="EMBL" id="BMLW01000003">
    <property type="protein sequence ID" value="GGP09217.1"/>
    <property type="molecule type" value="Genomic_DNA"/>
</dbReference>
<sequence>METVPAITLCMIVKNEEAFLEKCLSSVENFADEIIIIDTGSTDNSIHIAHSFRAKVYRYEWDHHFAKARNEGITKAATEWILWLDADECLDIQDPEAYKKALENKKANMLFLPITNFVSNHLDSDDQASYLHYQPRLFRNHQGIQFINRIHETLDGEPERMTTDIFDLSILHYGYMEEVTEKKDKSARNKKILKLEAENDPHSPWVEYHLASEYYRDKKYNKAFKFVNQSIFNFLLEGQKPPSLLYKLKYDILIRTNSLDQALPGIEKALLLYPDYVDLHFYKGLILIQQYDFQAAKACFEKCLELGEDHPNYLILKGVGSFRAAYYKKICTEKLNAAEKQ</sequence>
<dbReference type="InterPro" id="IPR019734">
    <property type="entry name" value="TPR_rpt"/>
</dbReference>
<dbReference type="SUPFAM" id="SSF48452">
    <property type="entry name" value="TPR-like"/>
    <property type="match status" value="1"/>
</dbReference>
<dbReference type="Proteomes" id="UP000641206">
    <property type="component" value="Unassembled WGS sequence"/>
</dbReference>
<keyword evidence="3" id="KW-1185">Reference proteome</keyword>
<evidence type="ECO:0000259" key="1">
    <source>
        <dbReference type="Pfam" id="PF00535"/>
    </source>
</evidence>
<evidence type="ECO:0000313" key="3">
    <source>
        <dbReference type="Proteomes" id="UP000641206"/>
    </source>
</evidence>
<dbReference type="Pfam" id="PF00535">
    <property type="entry name" value="Glycos_transf_2"/>
    <property type="match status" value="1"/>
</dbReference>
<accession>A0ABQ2NR71</accession>
<evidence type="ECO:0000313" key="2">
    <source>
        <dbReference type="EMBL" id="GGP09217.1"/>
    </source>
</evidence>
<dbReference type="SUPFAM" id="SSF53448">
    <property type="entry name" value="Nucleotide-diphospho-sugar transferases"/>
    <property type="match status" value="1"/>
</dbReference>
<dbReference type="InterPro" id="IPR029044">
    <property type="entry name" value="Nucleotide-diphossugar_trans"/>
</dbReference>
<dbReference type="InterPro" id="IPR001173">
    <property type="entry name" value="Glyco_trans_2-like"/>
</dbReference>
<dbReference type="Gene3D" id="1.25.40.10">
    <property type="entry name" value="Tetratricopeptide repeat domain"/>
    <property type="match status" value="1"/>
</dbReference>